<sequence>MSTTSSGTGRERGGLAEPVAHAGLPGPADPSAAGPDPAVPGTATPAGAERPAPPDAGTPAGPPAPGPGAATGSAVGSAPVAATETPEVSPPPSRAVRLIRNADTMEIPVHLLFREEPEEGGRAAPGRPPDPFTLRPDPGARYTAAVARGAARPAGPDAAGHRGPLHCPPALDAAVPAERPAPSLPGGLAVAVAAGGAATAGTALWWGGLLPAVAWLPPAGAQLGEVAAWGLAAGAGALTAVSLGGLARGRTGWAWVQGRFGRYRGTVRRTGLVWLNPLLARRRVDVRLRHWRSEPLPAVDADGVAVRVVLHVVWRVTDTARAAHAVDDVPRHLGECAEAALARVVSRRPVDAFRPGVPTLRHTEAVAEELTGLVAGAAAVAGLEVFAVQPVRIEYAPEVAAAMGRRRLAALDALHRDTLLGEAVDAVEETVRRLTARGLVELDGYERKALVRDLTVAFCTGWTAGN</sequence>
<dbReference type="CDD" id="cd03402">
    <property type="entry name" value="SPFH_like_u2"/>
    <property type="match status" value="1"/>
</dbReference>
<protein>
    <submittedName>
        <fullName evidence="3">Membrane protease subunit</fullName>
    </submittedName>
</protein>
<keyword evidence="3" id="KW-0645">Protease</keyword>
<feature type="region of interest" description="Disordered" evidence="1">
    <location>
        <begin position="1"/>
        <end position="94"/>
    </location>
</feature>
<reference evidence="3 4" key="1">
    <citation type="submission" date="2018-06" db="EMBL/GenBank/DDBJ databases">
        <authorList>
            <consortium name="Pathogen Informatics"/>
            <person name="Doyle S."/>
        </authorList>
    </citation>
    <scope>NUCLEOTIDE SEQUENCE [LARGE SCALE GENOMIC DNA]</scope>
    <source>
        <strain evidence="3 4">NCTC7807</strain>
    </source>
</reference>
<feature type="compositionally biased region" description="Low complexity" evidence="1">
    <location>
        <begin position="67"/>
        <end position="82"/>
    </location>
</feature>
<keyword evidence="3" id="KW-0378">Hydrolase</keyword>
<accession>A0A380MPZ3</accession>
<feature type="compositionally biased region" description="Low complexity" evidence="1">
    <location>
        <begin position="22"/>
        <end position="48"/>
    </location>
</feature>
<dbReference type="PANTHER" id="PTHR43446:SF1">
    <property type="entry name" value="BAND 7 DOMAIN-CONTAINING PROTEIN"/>
    <property type="match status" value="1"/>
</dbReference>
<dbReference type="GO" id="GO:0006508">
    <property type="term" value="P:proteolysis"/>
    <property type="evidence" value="ECO:0007669"/>
    <property type="project" value="UniProtKB-KW"/>
</dbReference>
<dbReference type="Gene3D" id="3.30.479.30">
    <property type="entry name" value="Band 7 domain"/>
    <property type="match status" value="1"/>
</dbReference>
<dbReference type="EMBL" id="UHID01000001">
    <property type="protein sequence ID" value="SUO94670.1"/>
    <property type="molecule type" value="Genomic_DNA"/>
</dbReference>
<dbReference type="AlphaFoldDB" id="A0A380MPZ3"/>
<evidence type="ECO:0000256" key="1">
    <source>
        <dbReference type="SAM" id="MobiDB-lite"/>
    </source>
</evidence>
<dbReference type="GO" id="GO:0008233">
    <property type="term" value="F:peptidase activity"/>
    <property type="evidence" value="ECO:0007669"/>
    <property type="project" value="UniProtKB-KW"/>
</dbReference>
<dbReference type="InterPro" id="IPR036013">
    <property type="entry name" value="Band_7/SPFH_dom_sf"/>
</dbReference>
<gene>
    <name evidence="3" type="ORF">NCTC7807_00989</name>
</gene>
<proteinExistence type="predicted"/>
<evidence type="ECO:0000313" key="4">
    <source>
        <dbReference type="Proteomes" id="UP000254150"/>
    </source>
</evidence>
<dbReference type="GeneID" id="95068648"/>
<dbReference type="SUPFAM" id="SSF117892">
    <property type="entry name" value="Band 7/SPFH domain"/>
    <property type="match status" value="1"/>
</dbReference>
<name>A0A380MPZ3_STRGR</name>
<dbReference type="Proteomes" id="UP000254150">
    <property type="component" value="Unassembled WGS sequence"/>
</dbReference>
<dbReference type="PANTHER" id="PTHR43446">
    <property type="entry name" value="MEMBRANE PROTEIN-RELATED"/>
    <property type="match status" value="1"/>
</dbReference>
<dbReference type="SMART" id="SM00244">
    <property type="entry name" value="PHB"/>
    <property type="match status" value="1"/>
</dbReference>
<evidence type="ECO:0000259" key="2">
    <source>
        <dbReference type="SMART" id="SM00244"/>
    </source>
</evidence>
<dbReference type="Pfam" id="PF01145">
    <property type="entry name" value="Band_7"/>
    <property type="match status" value="1"/>
</dbReference>
<dbReference type="RefSeq" id="WP_115067964.1">
    <property type="nucleotide sequence ID" value="NZ_UHID01000001.1"/>
</dbReference>
<dbReference type="InterPro" id="IPR001107">
    <property type="entry name" value="Band_7"/>
</dbReference>
<feature type="domain" description="Band 7" evidence="2">
    <location>
        <begin position="244"/>
        <end position="407"/>
    </location>
</feature>
<feature type="compositionally biased region" description="Pro residues" evidence="1">
    <location>
        <begin position="51"/>
        <end position="66"/>
    </location>
</feature>
<evidence type="ECO:0000313" key="3">
    <source>
        <dbReference type="EMBL" id="SUO94670.1"/>
    </source>
</evidence>
<feature type="region of interest" description="Disordered" evidence="1">
    <location>
        <begin position="113"/>
        <end position="139"/>
    </location>
</feature>
<organism evidence="3 4">
    <name type="scientific">Streptomyces griseus</name>
    <dbReference type="NCBI Taxonomy" id="1911"/>
    <lineage>
        <taxon>Bacteria</taxon>
        <taxon>Bacillati</taxon>
        <taxon>Actinomycetota</taxon>
        <taxon>Actinomycetes</taxon>
        <taxon>Kitasatosporales</taxon>
        <taxon>Streptomycetaceae</taxon>
        <taxon>Streptomyces</taxon>
    </lineage>
</organism>